<evidence type="ECO:0000313" key="7">
    <source>
        <dbReference type="EMBL" id="KAF3962027.1"/>
    </source>
</evidence>
<dbReference type="InterPro" id="IPR002684">
    <property type="entry name" value="Biotin_synth/BioAB"/>
</dbReference>
<keyword evidence="5" id="KW-0411">Iron-sulfur</keyword>
<dbReference type="InterPro" id="IPR007197">
    <property type="entry name" value="rSAM"/>
</dbReference>
<dbReference type="EMBL" id="JRKL02001789">
    <property type="protein sequence ID" value="KAF3962027.1"/>
    <property type="molecule type" value="Genomic_DNA"/>
</dbReference>
<dbReference type="AlphaFoldDB" id="A0A8J4RDH9"/>
<evidence type="ECO:0000313" key="8">
    <source>
        <dbReference type="Proteomes" id="UP000737018"/>
    </source>
</evidence>
<evidence type="ECO:0000256" key="4">
    <source>
        <dbReference type="ARBA" id="ARBA00023004"/>
    </source>
</evidence>
<accession>A0A8J4RDH9</accession>
<dbReference type="PANTHER" id="PTHR22976">
    <property type="entry name" value="BIOTIN SYNTHASE"/>
    <property type="match status" value="1"/>
</dbReference>
<keyword evidence="3" id="KW-0479">Metal-binding</keyword>
<evidence type="ECO:0000256" key="3">
    <source>
        <dbReference type="ARBA" id="ARBA00022723"/>
    </source>
</evidence>
<name>A0A8J4RDH9_9ROSI</name>
<organism evidence="7 8">
    <name type="scientific">Castanea mollissima</name>
    <name type="common">Chinese chestnut</name>
    <dbReference type="NCBI Taxonomy" id="60419"/>
    <lineage>
        <taxon>Eukaryota</taxon>
        <taxon>Viridiplantae</taxon>
        <taxon>Streptophyta</taxon>
        <taxon>Embryophyta</taxon>
        <taxon>Tracheophyta</taxon>
        <taxon>Spermatophyta</taxon>
        <taxon>Magnoliopsida</taxon>
        <taxon>eudicotyledons</taxon>
        <taxon>Gunneridae</taxon>
        <taxon>Pentapetalae</taxon>
        <taxon>rosids</taxon>
        <taxon>fabids</taxon>
        <taxon>Fagales</taxon>
        <taxon>Fagaceae</taxon>
        <taxon>Castanea</taxon>
    </lineage>
</organism>
<comment type="caution">
    <text evidence="7">The sequence shown here is derived from an EMBL/GenBank/DDBJ whole genome shotgun (WGS) entry which is preliminary data.</text>
</comment>
<keyword evidence="1" id="KW-0004">4Fe-4S</keyword>
<reference evidence="7" key="1">
    <citation type="submission" date="2020-03" db="EMBL/GenBank/DDBJ databases">
        <title>Castanea mollissima Vanexum genome sequencing.</title>
        <authorList>
            <person name="Staton M."/>
        </authorList>
    </citation>
    <scope>NUCLEOTIDE SEQUENCE</scope>
    <source>
        <tissue evidence="7">Leaf</tissue>
    </source>
</reference>
<dbReference type="GO" id="GO:0004076">
    <property type="term" value="F:biotin synthase activity"/>
    <property type="evidence" value="ECO:0007669"/>
    <property type="project" value="InterPro"/>
</dbReference>
<dbReference type="PROSITE" id="PS51918">
    <property type="entry name" value="RADICAL_SAM"/>
    <property type="match status" value="1"/>
</dbReference>
<proteinExistence type="predicted"/>
<dbReference type="GO" id="GO:0051539">
    <property type="term" value="F:4 iron, 4 sulfur cluster binding"/>
    <property type="evidence" value="ECO:0007669"/>
    <property type="project" value="UniProtKB-KW"/>
</dbReference>
<dbReference type="Gene3D" id="3.20.20.70">
    <property type="entry name" value="Aldolase class I"/>
    <property type="match status" value="1"/>
</dbReference>
<feature type="domain" description="Radical SAM core" evidence="6">
    <location>
        <begin position="1"/>
        <end position="82"/>
    </location>
</feature>
<keyword evidence="4" id="KW-0408">Iron</keyword>
<keyword evidence="8" id="KW-1185">Reference proteome</keyword>
<dbReference type="PANTHER" id="PTHR22976:SF2">
    <property type="entry name" value="BIOTIN SYNTHASE, MITOCHONDRIAL"/>
    <property type="match status" value="1"/>
</dbReference>
<dbReference type="OrthoDB" id="2414104at2759"/>
<evidence type="ECO:0000259" key="6">
    <source>
        <dbReference type="PROSITE" id="PS51918"/>
    </source>
</evidence>
<dbReference type="SUPFAM" id="SSF102114">
    <property type="entry name" value="Radical SAM enzymes"/>
    <property type="match status" value="1"/>
</dbReference>
<dbReference type="InterPro" id="IPR058240">
    <property type="entry name" value="rSAM_sf"/>
</dbReference>
<protein>
    <recommendedName>
        <fullName evidence="6">Radical SAM core domain-containing protein</fullName>
    </recommendedName>
</protein>
<evidence type="ECO:0000256" key="1">
    <source>
        <dbReference type="ARBA" id="ARBA00022485"/>
    </source>
</evidence>
<gene>
    <name evidence="7" type="ORF">CMV_013417</name>
</gene>
<dbReference type="InterPro" id="IPR013785">
    <property type="entry name" value="Aldolase_TIM"/>
</dbReference>
<dbReference type="GO" id="GO:0046872">
    <property type="term" value="F:metal ion binding"/>
    <property type="evidence" value="ECO:0007669"/>
    <property type="project" value="UniProtKB-KW"/>
</dbReference>
<sequence>MSSRGYYPNVITTRTNDERLETLESVRDAGINVCSGLGEAEEDLVGLLHILATLPSHPESVPSNALLAVKGTPLRDQKPVEI</sequence>
<dbReference type="GO" id="GO:0005739">
    <property type="term" value="C:mitochondrion"/>
    <property type="evidence" value="ECO:0007669"/>
    <property type="project" value="TreeGrafter"/>
</dbReference>
<dbReference type="GO" id="GO:0009102">
    <property type="term" value="P:biotin biosynthetic process"/>
    <property type="evidence" value="ECO:0007669"/>
    <property type="project" value="InterPro"/>
</dbReference>
<dbReference type="Proteomes" id="UP000737018">
    <property type="component" value="Unassembled WGS sequence"/>
</dbReference>
<keyword evidence="2" id="KW-0949">S-adenosyl-L-methionine</keyword>
<evidence type="ECO:0000256" key="5">
    <source>
        <dbReference type="ARBA" id="ARBA00023014"/>
    </source>
</evidence>
<evidence type="ECO:0000256" key="2">
    <source>
        <dbReference type="ARBA" id="ARBA00022691"/>
    </source>
</evidence>
<dbReference type="GO" id="GO:0051537">
    <property type="term" value="F:2 iron, 2 sulfur cluster binding"/>
    <property type="evidence" value="ECO:0007669"/>
    <property type="project" value="TreeGrafter"/>
</dbReference>